<keyword evidence="2 3" id="KW-0694">RNA-binding</keyword>
<dbReference type="InterPro" id="IPR002547">
    <property type="entry name" value="tRNA-bd_dom"/>
</dbReference>
<keyword evidence="1 3" id="KW-0820">tRNA-binding</keyword>
<reference evidence="5" key="1">
    <citation type="submission" date="2020-04" db="EMBL/GenBank/DDBJ databases">
        <title>Deep metagenomics examines the oral microbiome during advanced dental caries in children, revealing novel taxa and co-occurrences with host molecules.</title>
        <authorList>
            <person name="Baker J.L."/>
            <person name="Morton J.T."/>
            <person name="Dinis M."/>
            <person name="Alvarez R."/>
            <person name="Tran N.C."/>
            <person name="Knight R."/>
            <person name="Edlund A."/>
        </authorList>
    </citation>
    <scope>NUCLEOTIDE SEQUENCE</scope>
    <source>
        <strain evidence="5">JCVI_23_bin.16</strain>
    </source>
</reference>
<comment type="caution">
    <text evidence="5">The sequence shown here is derived from an EMBL/GenBank/DDBJ whole genome shotgun (WGS) entry which is preliminary data.</text>
</comment>
<dbReference type="Pfam" id="PF14794">
    <property type="entry name" value="DUF4479"/>
    <property type="match status" value="1"/>
</dbReference>
<dbReference type="InterPro" id="IPR012340">
    <property type="entry name" value="NA-bd_OB-fold"/>
</dbReference>
<dbReference type="FunFam" id="2.40.50.140:FF:000045">
    <property type="entry name" value="Phenylalanine--tRNA ligase beta subunit"/>
    <property type="match status" value="1"/>
</dbReference>
<evidence type="ECO:0000256" key="2">
    <source>
        <dbReference type="ARBA" id="ARBA00022884"/>
    </source>
</evidence>
<dbReference type="InterPro" id="IPR033714">
    <property type="entry name" value="tRNA_bind_bactPheRS"/>
</dbReference>
<feature type="domain" description="TRNA-binding" evidence="4">
    <location>
        <begin position="90"/>
        <end position="201"/>
    </location>
</feature>
<organism evidence="5 6">
    <name type="scientific">Abiotrophia defectiva</name>
    <name type="common">Streptococcus defectivus</name>
    <dbReference type="NCBI Taxonomy" id="46125"/>
    <lineage>
        <taxon>Bacteria</taxon>
        <taxon>Bacillati</taxon>
        <taxon>Bacillota</taxon>
        <taxon>Bacilli</taxon>
        <taxon>Lactobacillales</taxon>
        <taxon>Aerococcaceae</taxon>
        <taxon>Abiotrophia</taxon>
    </lineage>
</organism>
<dbReference type="PROSITE" id="PS50886">
    <property type="entry name" value="TRBD"/>
    <property type="match status" value="1"/>
</dbReference>
<evidence type="ECO:0000259" key="4">
    <source>
        <dbReference type="PROSITE" id="PS50886"/>
    </source>
</evidence>
<dbReference type="InterPro" id="IPR027855">
    <property type="entry name" value="DUF4479"/>
</dbReference>
<gene>
    <name evidence="5" type="ORF">HXK00_04740</name>
</gene>
<dbReference type="SUPFAM" id="SSF50249">
    <property type="entry name" value="Nucleic acid-binding proteins"/>
    <property type="match status" value="1"/>
</dbReference>
<evidence type="ECO:0000313" key="5">
    <source>
        <dbReference type="EMBL" id="MBF0934936.1"/>
    </source>
</evidence>
<dbReference type="AlphaFoldDB" id="A0A929MSJ3"/>
<dbReference type="Gene3D" id="3.30.1940.10">
    <property type="entry name" value="YtpR-like"/>
    <property type="match status" value="1"/>
</dbReference>
<evidence type="ECO:0000256" key="1">
    <source>
        <dbReference type="ARBA" id="ARBA00022555"/>
    </source>
</evidence>
<name>A0A929MSJ3_ABIDE</name>
<proteinExistence type="predicted"/>
<dbReference type="Gene3D" id="2.40.50.140">
    <property type="entry name" value="Nucleic acid-binding proteins"/>
    <property type="match status" value="1"/>
</dbReference>
<dbReference type="Pfam" id="PF01588">
    <property type="entry name" value="tRNA_bind"/>
    <property type="match status" value="1"/>
</dbReference>
<evidence type="ECO:0000256" key="3">
    <source>
        <dbReference type="PROSITE-ProRule" id="PRU00209"/>
    </source>
</evidence>
<dbReference type="RefSeq" id="WP_303765774.1">
    <property type="nucleotide sequence ID" value="NZ_CAJPUI010000007.1"/>
</dbReference>
<dbReference type="NCBIfam" id="NF045760">
    <property type="entry name" value="YtpR"/>
    <property type="match status" value="1"/>
</dbReference>
<dbReference type="InterPro" id="IPR037154">
    <property type="entry name" value="YtpR-like_sf"/>
</dbReference>
<sequence length="209" mass="22110">MWLAFYNPGGVGDVLLLTSGPVSSHEIDPDSKGQVTALRHHQSQAIVGYNLFGVADLNLTGEGPVTLTAEQVAQVNARIQAAGFDQAVSFDASPRLVVGYVEECVDHPDSDHLHITQTRVAADTVLQIVCGAANIEAGQKVLVAQPGAVMPDGLIIWPGQLRGVDSNGMICSTRELGLDAIENKPGIWVLKDDLAVGTPLEQVIAHYQG</sequence>
<evidence type="ECO:0000313" key="6">
    <source>
        <dbReference type="Proteomes" id="UP000757900"/>
    </source>
</evidence>
<protein>
    <submittedName>
        <fullName evidence="5">DUF4479 domain-containing protein</fullName>
    </submittedName>
</protein>
<dbReference type="GO" id="GO:0000049">
    <property type="term" value="F:tRNA binding"/>
    <property type="evidence" value="ECO:0007669"/>
    <property type="project" value="UniProtKB-UniRule"/>
</dbReference>
<dbReference type="Proteomes" id="UP000757900">
    <property type="component" value="Unassembled WGS sequence"/>
</dbReference>
<accession>A0A929MSJ3</accession>
<dbReference type="CDD" id="cd02796">
    <property type="entry name" value="tRNA_bind_bactPheRS"/>
    <property type="match status" value="1"/>
</dbReference>
<dbReference type="EMBL" id="JABZFV010000094">
    <property type="protein sequence ID" value="MBF0934936.1"/>
    <property type="molecule type" value="Genomic_DNA"/>
</dbReference>